<evidence type="ECO:0000313" key="2">
    <source>
        <dbReference type="Proteomes" id="UP000790377"/>
    </source>
</evidence>
<comment type="caution">
    <text evidence="1">The sequence shown here is derived from an EMBL/GenBank/DDBJ whole genome shotgun (WGS) entry which is preliminary data.</text>
</comment>
<dbReference type="Proteomes" id="UP000790377">
    <property type="component" value="Unassembled WGS sequence"/>
</dbReference>
<proteinExistence type="predicted"/>
<keyword evidence="2" id="KW-1185">Reference proteome</keyword>
<reference evidence="1" key="1">
    <citation type="journal article" date="2021" name="New Phytol.">
        <title>Evolutionary innovations through gain and loss of genes in the ectomycorrhizal Boletales.</title>
        <authorList>
            <person name="Wu G."/>
            <person name="Miyauchi S."/>
            <person name="Morin E."/>
            <person name="Kuo A."/>
            <person name="Drula E."/>
            <person name="Varga T."/>
            <person name="Kohler A."/>
            <person name="Feng B."/>
            <person name="Cao Y."/>
            <person name="Lipzen A."/>
            <person name="Daum C."/>
            <person name="Hundley H."/>
            <person name="Pangilinan J."/>
            <person name="Johnson J."/>
            <person name="Barry K."/>
            <person name="LaButti K."/>
            <person name="Ng V."/>
            <person name="Ahrendt S."/>
            <person name="Min B."/>
            <person name="Choi I.G."/>
            <person name="Park H."/>
            <person name="Plett J.M."/>
            <person name="Magnuson J."/>
            <person name="Spatafora J.W."/>
            <person name="Nagy L.G."/>
            <person name="Henrissat B."/>
            <person name="Grigoriev I.V."/>
            <person name="Yang Z.L."/>
            <person name="Xu J."/>
            <person name="Martin F.M."/>
        </authorList>
    </citation>
    <scope>NUCLEOTIDE SEQUENCE</scope>
    <source>
        <strain evidence="1">ATCC 28755</strain>
    </source>
</reference>
<organism evidence="1 2">
    <name type="scientific">Hygrophoropsis aurantiaca</name>
    <dbReference type="NCBI Taxonomy" id="72124"/>
    <lineage>
        <taxon>Eukaryota</taxon>
        <taxon>Fungi</taxon>
        <taxon>Dikarya</taxon>
        <taxon>Basidiomycota</taxon>
        <taxon>Agaricomycotina</taxon>
        <taxon>Agaricomycetes</taxon>
        <taxon>Agaricomycetidae</taxon>
        <taxon>Boletales</taxon>
        <taxon>Coniophorineae</taxon>
        <taxon>Hygrophoropsidaceae</taxon>
        <taxon>Hygrophoropsis</taxon>
    </lineage>
</organism>
<protein>
    <submittedName>
        <fullName evidence="1">Uncharacterized protein</fullName>
    </submittedName>
</protein>
<gene>
    <name evidence="1" type="ORF">BJ138DRAFT_1018407</name>
</gene>
<accession>A0ACB7ZV44</accession>
<feature type="non-terminal residue" evidence="1">
    <location>
        <position position="1"/>
    </location>
</feature>
<evidence type="ECO:0000313" key="1">
    <source>
        <dbReference type="EMBL" id="KAH7904946.1"/>
    </source>
</evidence>
<dbReference type="EMBL" id="MU268316">
    <property type="protein sequence ID" value="KAH7904946.1"/>
    <property type="molecule type" value="Genomic_DNA"/>
</dbReference>
<sequence length="308" mass="33434">NHVATHRTRYTNAHLPAGVFIENRWRGQFIPTVTYFAGGYHDPFVIRKDDAIAALTAIWKAVYKTAPPADIDGAVYAVTKQRLAEWRSGFGSAAIAMLANLFTDADINQEIGRRVFADSLLDNNDFLYANPGAKTGRGLFRSPLILQIFASHFIAIRGHAYVSPQLGIEASQFNAKGALALSVTSTEYALRLAAEGNLKFDEEGDSVSVKGKRKKLAAVATTLNKSTGKESKTATGFNEGNWGTIAQKYMVSVNNLSDDSFNAIVDAAQHIARSNNRGRQSTTTAGGDDEEEDARALLIDECNVFPTV</sequence>
<name>A0ACB7ZV44_9AGAM</name>